<gene>
    <name evidence="3" type="ORF">BD310DRAFT_600418</name>
</gene>
<evidence type="ECO:0000313" key="3">
    <source>
        <dbReference type="EMBL" id="TBU56689.1"/>
    </source>
</evidence>
<evidence type="ECO:0000256" key="1">
    <source>
        <dbReference type="SAM" id="MobiDB-lite"/>
    </source>
</evidence>
<feature type="domain" description="DUF6699" evidence="2">
    <location>
        <begin position="326"/>
        <end position="457"/>
    </location>
</feature>
<dbReference type="STRING" id="114155.A0A4Q9PQR4"/>
<sequence>MDKLAIAGSGEFGGTRNPYHDMHPLVDSQGSAAIATDDANPSPSPSESFRRRPAGAAWPQPGRSPGPTVGQRQWESQAQVREPPDSWSVPMQPLLARRAAIPVASLSQGSASIMTTPTDPWAPSPAWGLRGHTIHGAQLYPWGIFYMSPLQRPEWGSQAHLSESRTPEYWGIPSIVAPQIIGVPRTMMPPAYGIGRPRPLASRTPETDTDPPQKSHGDNLSLSPASPRSRRSRSESLSSIPSICSHDSGYASLKASVTGREDDEALKHRRPPREWRKGFSLSDITFSGLLKARYQANTSNDGGNEPKVTLHPYIRYTGLAKSPMMLDLRKPPNTIQFRALKDRQLTSWDMMRFVCEPPLQHMRFYHAHLPWYIDVGSQNPAGVTLYDMFTAIHMCMMTPIENADYYNVEMNSEARAQVADAWAARCRTEGERQQGIRRVDYLMGRCIMEGIQMGKDGMWEIRTRRTDPLVGFNSAEVIRRCESR</sequence>
<dbReference type="Proteomes" id="UP000292082">
    <property type="component" value="Unassembled WGS sequence"/>
</dbReference>
<accession>A0A4Q9PQR4</accession>
<organism evidence="3 4">
    <name type="scientific">Dichomitus squalens</name>
    <dbReference type="NCBI Taxonomy" id="114155"/>
    <lineage>
        <taxon>Eukaryota</taxon>
        <taxon>Fungi</taxon>
        <taxon>Dikarya</taxon>
        <taxon>Basidiomycota</taxon>
        <taxon>Agaricomycotina</taxon>
        <taxon>Agaricomycetes</taxon>
        <taxon>Polyporales</taxon>
        <taxon>Polyporaceae</taxon>
        <taxon>Dichomitus</taxon>
    </lineage>
</organism>
<evidence type="ECO:0000259" key="2">
    <source>
        <dbReference type="Pfam" id="PF20415"/>
    </source>
</evidence>
<feature type="region of interest" description="Disordered" evidence="1">
    <location>
        <begin position="191"/>
        <end position="243"/>
    </location>
</feature>
<feature type="region of interest" description="Disordered" evidence="1">
    <location>
        <begin position="1"/>
        <end position="89"/>
    </location>
</feature>
<dbReference type="AlphaFoldDB" id="A0A4Q9PQR4"/>
<dbReference type="EMBL" id="ML145147">
    <property type="protein sequence ID" value="TBU56689.1"/>
    <property type="molecule type" value="Genomic_DNA"/>
</dbReference>
<protein>
    <recommendedName>
        <fullName evidence="2">DUF6699 domain-containing protein</fullName>
    </recommendedName>
</protein>
<feature type="compositionally biased region" description="Polar residues" evidence="1">
    <location>
        <begin position="70"/>
        <end position="79"/>
    </location>
</feature>
<proteinExistence type="predicted"/>
<keyword evidence="4" id="KW-1185">Reference proteome</keyword>
<reference evidence="3 4" key="1">
    <citation type="submission" date="2019-01" db="EMBL/GenBank/DDBJ databases">
        <title>Draft genome sequences of three monokaryotic isolates of the white-rot basidiomycete fungus Dichomitus squalens.</title>
        <authorList>
            <consortium name="DOE Joint Genome Institute"/>
            <person name="Lopez S.C."/>
            <person name="Andreopoulos B."/>
            <person name="Pangilinan J."/>
            <person name="Lipzen A."/>
            <person name="Riley R."/>
            <person name="Ahrendt S."/>
            <person name="Ng V."/>
            <person name="Barry K."/>
            <person name="Daum C."/>
            <person name="Grigoriev I.V."/>
            <person name="Hilden K.S."/>
            <person name="Makela M.R."/>
            <person name="de Vries R.P."/>
        </authorList>
    </citation>
    <scope>NUCLEOTIDE SEQUENCE [LARGE SCALE GENOMIC DNA]</scope>
    <source>
        <strain evidence="3 4">CBS 464.89</strain>
    </source>
</reference>
<evidence type="ECO:0000313" key="4">
    <source>
        <dbReference type="Proteomes" id="UP000292082"/>
    </source>
</evidence>
<name>A0A4Q9PQR4_9APHY</name>
<dbReference type="Pfam" id="PF20415">
    <property type="entry name" value="DUF6699"/>
    <property type="match status" value="1"/>
</dbReference>
<dbReference type="InterPro" id="IPR046522">
    <property type="entry name" value="DUF6699"/>
</dbReference>